<dbReference type="PANTHER" id="PTHR30472:SF25">
    <property type="entry name" value="ABC TRANSPORTER PERMEASE PROTEIN MJ0876-RELATED"/>
    <property type="match status" value="1"/>
</dbReference>
<dbReference type="PANTHER" id="PTHR30472">
    <property type="entry name" value="FERRIC ENTEROBACTIN TRANSPORT SYSTEM PERMEASE PROTEIN"/>
    <property type="match status" value="1"/>
</dbReference>
<name>A0ABT9V3Z8_9BACL</name>
<evidence type="ECO:0000313" key="10">
    <source>
        <dbReference type="Proteomes" id="UP001231362"/>
    </source>
</evidence>
<evidence type="ECO:0000256" key="3">
    <source>
        <dbReference type="ARBA" id="ARBA00022448"/>
    </source>
</evidence>
<dbReference type="InterPro" id="IPR037294">
    <property type="entry name" value="ABC_BtuC-like"/>
</dbReference>
<proteinExistence type="inferred from homology"/>
<evidence type="ECO:0000256" key="1">
    <source>
        <dbReference type="ARBA" id="ARBA00004651"/>
    </source>
</evidence>
<reference evidence="9 10" key="1">
    <citation type="submission" date="2023-07" db="EMBL/GenBank/DDBJ databases">
        <title>Genomic Encyclopedia of Type Strains, Phase IV (KMG-IV): sequencing the most valuable type-strain genomes for metagenomic binning, comparative biology and taxonomic classification.</title>
        <authorList>
            <person name="Goeker M."/>
        </authorList>
    </citation>
    <scope>NUCLEOTIDE SEQUENCE [LARGE SCALE GENOMIC DNA]</scope>
    <source>
        <strain evidence="9 10">DSM 23948</strain>
    </source>
</reference>
<evidence type="ECO:0000256" key="2">
    <source>
        <dbReference type="ARBA" id="ARBA00007935"/>
    </source>
</evidence>
<feature type="transmembrane region" description="Helical" evidence="8">
    <location>
        <begin position="326"/>
        <end position="345"/>
    </location>
</feature>
<gene>
    <name evidence="9" type="ORF">J2S07_001985</name>
</gene>
<evidence type="ECO:0000256" key="6">
    <source>
        <dbReference type="ARBA" id="ARBA00022989"/>
    </source>
</evidence>
<feature type="transmembrane region" description="Helical" evidence="8">
    <location>
        <begin position="209"/>
        <end position="229"/>
    </location>
</feature>
<protein>
    <submittedName>
        <fullName evidence="9">Iron complex transport system permease protein</fullName>
    </submittedName>
</protein>
<evidence type="ECO:0000256" key="8">
    <source>
        <dbReference type="SAM" id="Phobius"/>
    </source>
</evidence>
<keyword evidence="4" id="KW-1003">Cell membrane</keyword>
<evidence type="ECO:0000256" key="4">
    <source>
        <dbReference type="ARBA" id="ARBA00022475"/>
    </source>
</evidence>
<feature type="transmembrane region" description="Helical" evidence="8">
    <location>
        <begin position="78"/>
        <end position="95"/>
    </location>
</feature>
<feature type="transmembrane region" description="Helical" evidence="8">
    <location>
        <begin position="256"/>
        <end position="283"/>
    </location>
</feature>
<feature type="transmembrane region" description="Helical" evidence="8">
    <location>
        <begin position="107"/>
        <end position="129"/>
    </location>
</feature>
<accession>A0ABT9V3Z8</accession>
<evidence type="ECO:0000256" key="7">
    <source>
        <dbReference type="ARBA" id="ARBA00023136"/>
    </source>
</evidence>
<sequence length="354" mass="37946">MLKHFFQGNFLNNRLFAYCLAVLFLIASALIGISIGTVSVPIISIIKIIGSEMFPFIPREPIDPMYANIVLNIRLPRVILAGLVGAALAIAGAAFQGLLRNPLADPYTLGVSSGASVGAVMTLFFQISLPVIGSFTLPFISILCAFLTIFLVLGFARRIDRSMKVETIILTGIIFSSFLGAMISLLIALTGDELRQILGWLLGSVSMRGWPYIKMILPFLIVGSLILIANSKELNAMSFGEERAQHLGVNVQRRKLTILIAGSILTGAAVAVSGTIGFVGLVIPHLTRILWGPDHTHLLPLSILTGSGFLILADLVSRTIISPVELPIGVITALIGAPVFGLILLKRRGGERRG</sequence>
<dbReference type="RefSeq" id="WP_307150211.1">
    <property type="nucleotide sequence ID" value="NZ_JAUSTU010000008.1"/>
</dbReference>
<dbReference type="CDD" id="cd06550">
    <property type="entry name" value="TM_ABC_iron-siderophores_like"/>
    <property type="match status" value="1"/>
</dbReference>
<dbReference type="Pfam" id="PF01032">
    <property type="entry name" value="FecCD"/>
    <property type="match status" value="1"/>
</dbReference>
<keyword evidence="6 8" id="KW-1133">Transmembrane helix</keyword>
<dbReference type="InterPro" id="IPR000522">
    <property type="entry name" value="ABC_transptr_permease_BtuC"/>
</dbReference>
<dbReference type="EMBL" id="JAUSTU010000008">
    <property type="protein sequence ID" value="MDQ0155680.1"/>
    <property type="molecule type" value="Genomic_DNA"/>
</dbReference>
<dbReference type="Gene3D" id="1.10.3470.10">
    <property type="entry name" value="ABC transporter involved in vitamin B12 uptake, BtuC"/>
    <property type="match status" value="1"/>
</dbReference>
<dbReference type="SUPFAM" id="SSF81345">
    <property type="entry name" value="ABC transporter involved in vitamin B12 uptake, BtuC"/>
    <property type="match status" value="1"/>
</dbReference>
<comment type="similarity">
    <text evidence="2">Belongs to the binding-protein-dependent transport system permease family. FecCD subfamily.</text>
</comment>
<keyword evidence="10" id="KW-1185">Reference proteome</keyword>
<feature type="transmembrane region" description="Helical" evidence="8">
    <location>
        <begin position="135"/>
        <end position="156"/>
    </location>
</feature>
<organism evidence="9 10">
    <name type="scientific">Anoxybacillus andreesenii</name>
    <dbReference type="NCBI Taxonomy" id="1325932"/>
    <lineage>
        <taxon>Bacteria</taxon>
        <taxon>Bacillati</taxon>
        <taxon>Bacillota</taxon>
        <taxon>Bacilli</taxon>
        <taxon>Bacillales</taxon>
        <taxon>Anoxybacillaceae</taxon>
        <taxon>Anoxybacillus</taxon>
    </lineage>
</organism>
<evidence type="ECO:0000313" key="9">
    <source>
        <dbReference type="EMBL" id="MDQ0155680.1"/>
    </source>
</evidence>
<dbReference type="Proteomes" id="UP001231362">
    <property type="component" value="Unassembled WGS sequence"/>
</dbReference>
<comment type="subcellular location">
    <subcellularLocation>
        <location evidence="1">Cell membrane</location>
        <topology evidence="1">Multi-pass membrane protein</topology>
    </subcellularLocation>
</comment>
<feature type="transmembrane region" description="Helical" evidence="8">
    <location>
        <begin position="15"/>
        <end position="33"/>
    </location>
</feature>
<comment type="caution">
    <text evidence="9">The sequence shown here is derived from an EMBL/GenBank/DDBJ whole genome shotgun (WGS) entry which is preliminary data.</text>
</comment>
<keyword evidence="3" id="KW-0813">Transport</keyword>
<keyword evidence="5 8" id="KW-0812">Transmembrane</keyword>
<evidence type="ECO:0000256" key="5">
    <source>
        <dbReference type="ARBA" id="ARBA00022692"/>
    </source>
</evidence>
<keyword evidence="7 8" id="KW-0472">Membrane</keyword>
<feature type="transmembrane region" description="Helical" evidence="8">
    <location>
        <begin position="168"/>
        <end position="189"/>
    </location>
</feature>